<accession>A0A1S2VPX6</accession>
<dbReference type="RefSeq" id="WP_071501323.1">
    <property type="nucleotide sequence ID" value="NZ_MORL01000001.1"/>
</dbReference>
<name>A0A1S2VPX6_9BACT</name>
<protein>
    <recommendedName>
        <fullName evidence="3">HMA domain-containing protein</fullName>
    </recommendedName>
</protein>
<gene>
    <name evidence="1" type="ORF">BLX24_01605</name>
</gene>
<evidence type="ECO:0008006" key="3">
    <source>
        <dbReference type="Google" id="ProtNLM"/>
    </source>
</evidence>
<comment type="caution">
    <text evidence="1">The sequence shown here is derived from an EMBL/GenBank/DDBJ whole genome shotgun (WGS) entry which is preliminary data.</text>
</comment>
<evidence type="ECO:0000313" key="2">
    <source>
        <dbReference type="Proteomes" id="UP000181790"/>
    </source>
</evidence>
<proteinExistence type="predicted"/>
<dbReference type="AlphaFoldDB" id="A0A1S2VPX6"/>
<keyword evidence="2" id="KW-1185">Reference proteome</keyword>
<dbReference type="EMBL" id="MORL01000001">
    <property type="protein sequence ID" value="OIN60819.1"/>
    <property type="molecule type" value="Genomic_DNA"/>
</dbReference>
<organism evidence="1 2">
    <name type="scientific">Arsenicibacter rosenii</name>
    <dbReference type="NCBI Taxonomy" id="1750698"/>
    <lineage>
        <taxon>Bacteria</taxon>
        <taxon>Pseudomonadati</taxon>
        <taxon>Bacteroidota</taxon>
        <taxon>Cytophagia</taxon>
        <taxon>Cytophagales</taxon>
        <taxon>Spirosomataceae</taxon>
        <taxon>Arsenicibacter</taxon>
    </lineage>
</organism>
<dbReference type="Proteomes" id="UP000181790">
    <property type="component" value="Unassembled WGS sequence"/>
</dbReference>
<sequence length="77" mass="8564">MRELHFQTNITCASQLHKAMCGLACLQGQYCRLSVDLHTERHDLTIRSGTLQAADVLNALKGTGIRCAVLHEKELDD</sequence>
<evidence type="ECO:0000313" key="1">
    <source>
        <dbReference type="EMBL" id="OIN60819.1"/>
    </source>
</evidence>
<dbReference type="OrthoDB" id="1036397at2"/>
<reference evidence="1 2" key="1">
    <citation type="submission" date="2016-10" db="EMBL/GenBank/DDBJ databases">
        <title>Arsenicibacter rosenii gen. nov., sp. nov., an efficient arsenic-methylating bacterium isolated from an arsenic-contaminated paddy soil.</title>
        <authorList>
            <person name="Huang K."/>
        </authorList>
    </citation>
    <scope>NUCLEOTIDE SEQUENCE [LARGE SCALE GENOMIC DNA]</scope>
    <source>
        <strain evidence="1 2">SM-1</strain>
    </source>
</reference>